<name>U3AH94_9RHOB</name>
<dbReference type="PANTHER" id="PTHR12526">
    <property type="entry name" value="GLYCOSYLTRANSFERASE"/>
    <property type="match status" value="1"/>
</dbReference>
<dbReference type="PANTHER" id="PTHR12526:SF630">
    <property type="entry name" value="GLYCOSYLTRANSFERASE"/>
    <property type="match status" value="1"/>
</dbReference>
<dbReference type="EMBL" id="BATB01000058">
    <property type="protein sequence ID" value="GAD57059.1"/>
    <property type="molecule type" value="Genomic_DNA"/>
</dbReference>
<dbReference type="STRING" id="1337093.MBELCI_3111"/>
<keyword evidence="3" id="KW-1185">Reference proteome</keyword>
<evidence type="ECO:0000259" key="1">
    <source>
        <dbReference type="Pfam" id="PF13439"/>
    </source>
</evidence>
<evidence type="ECO:0000313" key="2">
    <source>
        <dbReference type="EMBL" id="GAD57059.1"/>
    </source>
</evidence>
<reference evidence="2" key="1">
    <citation type="journal article" date="2013" name="Genome Announc.">
        <title>Draft Genome Sequence of Loktanella cinnabarina LL-001T, Isolated from Deep-Sea Floor Sediment.</title>
        <authorList>
            <person name="Nishi S."/>
            <person name="Tsubouchi T."/>
            <person name="Takaki Y."/>
            <person name="Koyanagi R."/>
            <person name="Satoh N."/>
            <person name="Maruyama T."/>
            <person name="Hatada Y."/>
        </authorList>
    </citation>
    <scope>NUCLEOTIDE SEQUENCE [LARGE SCALE GENOMIC DNA]</scope>
    <source>
        <strain evidence="2">LL-001</strain>
    </source>
</reference>
<gene>
    <name evidence="2" type="ORF">MBELCI_3111</name>
</gene>
<organism evidence="2 3">
    <name type="scientific">Limimaricola cinnabarinus LL-001</name>
    <dbReference type="NCBI Taxonomy" id="1337093"/>
    <lineage>
        <taxon>Bacteria</taxon>
        <taxon>Pseudomonadati</taxon>
        <taxon>Pseudomonadota</taxon>
        <taxon>Alphaproteobacteria</taxon>
        <taxon>Rhodobacterales</taxon>
        <taxon>Paracoccaceae</taxon>
        <taxon>Limimaricola</taxon>
    </lineage>
</organism>
<comment type="caution">
    <text evidence="2">The sequence shown here is derived from an EMBL/GenBank/DDBJ whole genome shotgun (WGS) entry which is preliminary data.</text>
</comment>
<dbReference type="RefSeq" id="WP_021695158.1">
    <property type="nucleotide sequence ID" value="NZ_BATB01000058.1"/>
</dbReference>
<dbReference type="AlphaFoldDB" id="U3AH94"/>
<proteinExistence type="predicted"/>
<dbReference type="GO" id="GO:0016757">
    <property type="term" value="F:glycosyltransferase activity"/>
    <property type="evidence" value="ECO:0007669"/>
    <property type="project" value="UniProtKB-ARBA"/>
</dbReference>
<dbReference type="Pfam" id="PF13692">
    <property type="entry name" value="Glyco_trans_1_4"/>
    <property type="match status" value="1"/>
</dbReference>
<dbReference type="Proteomes" id="UP000016566">
    <property type="component" value="Unassembled WGS sequence"/>
</dbReference>
<dbReference type="SUPFAM" id="SSF53756">
    <property type="entry name" value="UDP-Glycosyltransferase/glycogen phosphorylase"/>
    <property type="match status" value="1"/>
</dbReference>
<evidence type="ECO:0000313" key="3">
    <source>
        <dbReference type="Proteomes" id="UP000016566"/>
    </source>
</evidence>
<dbReference type="Pfam" id="PF13439">
    <property type="entry name" value="Glyco_transf_4"/>
    <property type="match status" value="1"/>
</dbReference>
<dbReference type="eggNOG" id="COG0438">
    <property type="taxonomic scope" value="Bacteria"/>
</dbReference>
<accession>U3AH94</accession>
<protein>
    <recommendedName>
        <fullName evidence="1">Glycosyltransferase subfamily 4-like N-terminal domain-containing protein</fullName>
    </recommendedName>
</protein>
<sequence>MSRRILYIIDSLKIGGAEMLLLGLLDAVAARGDEAHVAYFSPGPLEEEVRVRGAGLTRLSRRGLRDPRAVIRALRLIRDWRADLVHTHLVKSDLVGQLAARIGRRRRIITLHNTDPWRRNRKLSLAYRAITHGADACIAVSDRVAEHVAKHGGYRRDGIATIVNGIDLDRFDPDAVQPLDLARYGVLPGDTVFAVIGSLTEQKDHETFLKAAALHAKRDPRARFLIVGEGPLDTQIAQRARALGLLNGPVVLTGAIFEMPELLAAIDGLVISSGWEGLPMVLLEAMAMRRPIVSTAVGGIPDVLCDGVNGRLVHAADPEALADGMARLCADPVQPDAWAGWPRNRRRPVGADVMRAKLCDLYDATLAGTQLSSTTPEPAI</sequence>
<dbReference type="InterPro" id="IPR028098">
    <property type="entry name" value="Glyco_trans_4-like_N"/>
</dbReference>
<feature type="domain" description="Glycosyltransferase subfamily 4-like N-terminal" evidence="1">
    <location>
        <begin position="14"/>
        <end position="170"/>
    </location>
</feature>
<dbReference type="Gene3D" id="3.40.50.2000">
    <property type="entry name" value="Glycogen Phosphorylase B"/>
    <property type="match status" value="2"/>
</dbReference>
<dbReference type="OrthoDB" id="9790710at2"/>